<protein>
    <submittedName>
        <fullName evidence="3">Pectin lyase-like superfamily protein</fullName>
    </submittedName>
</protein>
<organism evidence="3">
    <name type="scientific">Gongylonema pulchrum</name>
    <dbReference type="NCBI Taxonomy" id="637853"/>
    <lineage>
        <taxon>Eukaryota</taxon>
        <taxon>Metazoa</taxon>
        <taxon>Ecdysozoa</taxon>
        <taxon>Nematoda</taxon>
        <taxon>Chromadorea</taxon>
        <taxon>Rhabditida</taxon>
        <taxon>Spirurina</taxon>
        <taxon>Spiruromorpha</taxon>
        <taxon>Spiruroidea</taxon>
        <taxon>Gongylonematidae</taxon>
        <taxon>Gongylonema</taxon>
    </lineage>
</organism>
<reference evidence="1 2" key="2">
    <citation type="submission" date="2018-11" db="EMBL/GenBank/DDBJ databases">
        <authorList>
            <consortium name="Pathogen Informatics"/>
        </authorList>
    </citation>
    <scope>NUCLEOTIDE SEQUENCE [LARGE SCALE GENOMIC DNA]</scope>
</reference>
<dbReference type="AlphaFoldDB" id="A0A183CX02"/>
<gene>
    <name evidence="1" type="ORF">GPUH_LOCUS993</name>
</gene>
<keyword evidence="2" id="KW-1185">Reference proteome</keyword>
<proteinExistence type="predicted"/>
<dbReference type="WBParaSite" id="GPUH_0000099301-mRNA-1">
    <property type="protein sequence ID" value="GPUH_0000099301-mRNA-1"/>
    <property type="gene ID" value="GPUH_0000099301"/>
</dbReference>
<name>A0A183CX02_9BILA</name>
<sequence>MPEPDGPHKQIVRPETVSIIATHSIRKSYHGYIDVNLVATGNSAFTVLGSTVIRSSPGCCFSDCTTNVVCMTFTRFKNRKEGKTVLTKLHIFSYLHPKFLYFMYHISGPTK</sequence>
<accession>A0A183CX02</accession>
<dbReference type="OrthoDB" id="5852556at2759"/>
<reference evidence="3" key="1">
    <citation type="submission" date="2016-06" db="UniProtKB">
        <authorList>
            <consortium name="WormBaseParasite"/>
        </authorList>
    </citation>
    <scope>IDENTIFICATION</scope>
</reference>
<dbReference type="Proteomes" id="UP000271098">
    <property type="component" value="Unassembled WGS sequence"/>
</dbReference>
<evidence type="ECO:0000313" key="1">
    <source>
        <dbReference type="EMBL" id="VDK29178.1"/>
    </source>
</evidence>
<evidence type="ECO:0000313" key="3">
    <source>
        <dbReference type="WBParaSite" id="GPUH_0000099301-mRNA-1"/>
    </source>
</evidence>
<evidence type="ECO:0000313" key="2">
    <source>
        <dbReference type="Proteomes" id="UP000271098"/>
    </source>
</evidence>
<dbReference type="EMBL" id="UYRT01001074">
    <property type="protein sequence ID" value="VDK29178.1"/>
    <property type="molecule type" value="Genomic_DNA"/>
</dbReference>